<evidence type="ECO:0008006" key="3">
    <source>
        <dbReference type="Google" id="ProtNLM"/>
    </source>
</evidence>
<reference evidence="1 2" key="1">
    <citation type="submission" date="2022-11" db="EMBL/GenBank/DDBJ databases">
        <title>Anaerobic phenanthrene biodegradation by a DNRA strain PheN6.</title>
        <authorList>
            <person name="Zhang Z."/>
        </authorList>
    </citation>
    <scope>NUCLEOTIDE SEQUENCE [LARGE SCALE GENOMIC DNA]</scope>
    <source>
        <strain evidence="1 2">PheN6</strain>
    </source>
</reference>
<comment type="caution">
    <text evidence="1">The sequence shown here is derived from an EMBL/GenBank/DDBJ whole genome shotgun (WGS) entry which is preliminary data.</text>
</comment>
<dbReference type="Proteomes" id="UP001150259">
    <property type="component" value="Unassembled WGS sequence"/>
</dbReference>
<proteinExistence type="predicted"/>
<organism evidence="1 2">
    <name type="scientific">Intrasporangium calvum</name>
    <dbReference type="NCBI Taxonomy" id="53358"/>
    <lineage>
        <taxon>Bacteria</taxon>
        <taxon>Bacillati</taxon>
        <taxon>Actinomycetota</taxon>
        <taxon>Actinomycetes</taxon>
        <taxon>Micrococcales</taxon>
        <taxon>Intrasporangiaceae</taxon>
        <taxon>Intrasporangium</taxon>
    </lineage>
</organism>
<sequence length="417" mass="46075">MTEPARRLVIAYAFPPYSDTSATVAAKRVLERGERVDVIQNAMDEMRSRDDHLDEIAGHLVARRSILETVTRFSVWHSIEPWCAEGRAQVQRWVDESAARGELVAGGSLPWTSLYSRAHFIASHILAGLVKQDHPQLHWDVEFSDPCSRDVTGAERHTPVSPGELFDEVRRAVADAGFTPPETDNAFVWAEYLGYCLGDEIHFTNENQADYMIGFIEDPRLAERVRQRMRIAPHPTPPQEFYHRSEARLDTDPDRINIAYFGNVYGTRSLSPVLDGMAALPESDRRRLTVHVFTSDPEDVARLVADRGIADAVKVGPYAQYFDFLALTTQADLLLAVDASAPSNATRSPFLMSKWSDYQGSGTPVWLMEDPTSPLASSTHPALVLRTPAGHGSAAAQALARLARSGLPSEQVAVSAG</sequence>
<dbReference type="EMBL" id="JAPFQL010000037">
    <property type="protein sequence ID" value="MDC5697576.1"/>
    <property type="molecule type" value="Genomic_DNA"/>
</dbReference>
<evidence type="ECO:0000313" key="1">
    <source>
        <dbReference type="EMBL" id="MDC5697576.1"/>
    </source>
</evidence>
<gene>
    <name evidence="1" type="ORF">OO014_09930</name>
</gene>
<evidence type="ECO:0000313" key="2">
    <source>
        <dbReference type="Proteomes" id="UP001150259"/>
    </source>
</evidence>
<protein>
    <recommendedName>
        <fullName evidence="3">Glycosyltransferase</fullName>
    </recommendedName>
</protein>
<dbReference type="RefSeq" id="WP_272462153.1">
    <property type="nucleotide sequence ID" value="NZ_JAPFQL010000037.1"/>
</dbReference>
<keyword evidence="2" id="KW-1185">Reference proteome</keyword>
<accession>A0ABT5GIR5</accession>
<name>A0ABT5GIR5_9MICO</name>
<dbReference type="SUPFAM" id="SSF53756">
    <property type="entry name" value="UDP-Glycosyltransferase/glycogen phosphorylase"/>
    <property type="match status" value="1"/>
</dbReference>